<dbReference type="Proteomes" id="UP000626210">
    <property type="component" value="Unassembled WGS sequence"/>
</dbReference>
<keyword evidence="2" id="KW-1185">Reference proteome</keyword>
<gene>
    <name evidence="1" type="ORF">GCM10007320_54130</name>
</gene>
<comment type="caution">
    <text evidence="1">The sequence shown here is derived from an EMBL/GenBank/DDBJ whole genome shotgun (WGS) entry which is preliminary data.</text>
</comment>
<protein>
    <submittedName>
        <fullName evidence="1">Uncharacterized protein</fullName>
    </submittedName>
</protein>
<evidence type="ECO:0000313" key="1">
    <source>
        <dbReference type="EMBL" id="GHC98435.1"/>
    </source>
</evidence>
<accession>A0ABQ3G9E4</accession>
<evidence type="ECO:0000313" key="2">
    <source>
        <dbReference type="Proteomes" id="UP000626210"/>
    </source>
</evidence>
<organism evidence="1 2">
    <name type="scientific">Pseudorhodoferax aquiterrae</name>
    <dbReference type="NCBI Taxonomy" id="747304"/>
    <lineage>
        <taxon>Bacteria</taxon>
        <taxon>Pseudomonadati</taxon>
        <taxon>Pseudomonadota</taxon>
        <taxon>Betaproteobacteria</taxon>
        <taxon>Burkholderiales</taxon>
        <taxon>Comamonadaceae</taxon>
    </lineage>
</organism>
<name>A0ABQ3G9E4_9BURK</name>
<dbReference type="EMBL" id="BMYK01000026">
    <property type="protein sequence ID" value="GHC98435.1"/>
    <property type="molecule type" value="Genomic_DNA"/>
</dbReference>
<sequence length="77" mass="8954">MWQEYEVVFGRTAVRLQAWNRHLQSILKAASPRAMDYEDIALRLGEIPWEVLWACHVLVRAKVASRRTDAEFCVAKP</sequence>
<dbReference type="RefSeq" id="WP_189689991.1">
    <property type="nucleotide sequence ID" value="NZ_BMYK01000026.1"/>
</dbReference>
<reference evidence="2" key="1">
    <citation type="journal article" date="2019" name="Int. J. Syst. Evol. Microbiol.">
        <title>The Global Catalogue of Microorganisms (GCM) 10K type strain sequencing project: providing services to taxonomists for standard genome sequencing and annotation.</title>
        <authorList>
            <consortium name="The Broad Institute Genomics Platform"/>
            <consortium name="The Broad Institute Genome Sequencing Center for Infectious Disease"/>
            <person name="Wu L."/>
            <person name="Ma J."/>
        </authorList>
    </citation>
    <scope>NUCLEOTIDE SEQUENCE [LARGE SCALE GENOMIC DNA]</scope>
    <source>
        <strain evidence="2">KCTC 23314</strain>
    </source>
</reference>
<proteinExistence type="predicted"/>